<organism evidence="1 2">
    <name type="scientific">Dendrobium thyrsiflorum</name>
    <name type="common">Pinecone-like raceme dendrobium</name>
    <name type="synonym">Orchid</name>
    <dbReference type="NCBI Taxonomy" id="117978"/>
    <lineage>
        <taxon>Eukaryota</taxon>
        <taxon>Viridiplantae</taxon>
        <taxon>Streptophyta</taxon>
        <taxon>Embryophyta</taxon>
        <taxon>Tracheophyta</taxon>
        <taxon>Spermatophyta</taxon>
        <taxon>Magnoliopsida</taxon>
        <taxon>Liliopsida</taxon>
        <taxon>Asparagales</taxon>
        <taxon>Orchidaceae</taxon>
        <taxon>Epidendroideae</taxon>
        <taxon>Malaxideae</taxon>
        <taxon>Dendrobiinae</taxon>
        <taxon>Dendrobium</taxon>
    </lineage>
</organism>
<proteinExistence type="predicted"/>
<evidence type="ECO:0000313" key="1">
    <source>
        <dbReference type="EMBL" id="KAL0919640.1"/>
    </source>
</evidence>
<reference evidence="1 2" key="1">
    <citation type="journal article" date="2024" name="Plant Biotechnol. J.">
        <title>Dendrobium thyrsiflorum genome and its molecular insights into genes involved in important horticultural traits.</title>
        <authorList>
            <person name="Chen B."/>
            <person name="Wang J.Y."/>
            <person name="Zheng P.J."/>
            <person name="Li K.L."/>
            <person name="Liang Y.M."/>
            <person name="Chen X.F."/>
            <person name="Zhang C."/>
            <person name="Zhao X."/>
            <person name="He X."/>
            <person name="Zhang G.Q."/>
            <person name="Liu Z.J."/>
            <person name="Xu Q."/>
        </authorList>
    </citation>
    <scope>NUCLEOTIDE SEQUENCE [LARGE SCALE GENOMIC DNA]</scope>
    <source>
        <strain evidence="1">GZMU011</strain>
    </source>
</reference>
<comment type="caution">
    <text evidence="1">The sequence shown here is derived from an EMBL/GenBank/DDBJ whole genome shotgun (WGS) entry which is preliminary data.</text>
</comment>
<evidence type="ECO:0000313" key="2">
    <source>
        <dbReference type="Proteomes" id="UP001552299"/>
    </source>
</evidence>
<dbReference type="AlphaFoldDB" id="A0ABD0V4E9"/>
<keyword evidence="2" id="KW-1185">Reference proteome</keyword>
<sequence length="67" mass="7752">MDQCKTFWLWKQNLLNCLACTNISNMSWRLWELMIERSGVQGVLISISKSIIIYSSPGKIIAYVVRT</sequence>
<name>A0ABD0V4E9_DENTH</name>
<accession>A0ABD0V4E9</accession>
<gene>
    <name evidence="1" type="ORF">M5K25_011750</name>
</gene>
<dbReference type="Proteomes" id="UP001552299">
    <property type="component" value="Unassembled WGS sequence"/>
</dbReference>
<protein>
    <submittedName>
        <fullName evidence="1">Uncharacterized protein</fullName>
    </submittedName>
</protein>
<dbReference type="EMBL" id="JANQDX010000009">
    <property type="protein sequence ID" value="KAL0919640.1"/>
    <property type="molecule type" value="Genomic_DNA"/>
</dbReference>